<dbReference type="InterPro" id="IPR005119">
    <property type="entry name" value="LysR_subst-bd"/>
</dbReference>
<dbReference type="Proteomes" id="UP000663570">
    <property type="component" value="Chromosome"/>
</dbReference>
<protein>
    <submittedName>
        <fullName evidence="6">LysR family transcriptional regulator</fullName>
    </submittedName>
</protein>
<proteinExistence type="inferred from homology"/>
<sequence length="310" mass="33366">MFDDLALFVAIVEAGSLNQAAARSGTPPATVTRRLQRLEQQLGVRLLHRSARRLVPTAEGWQYYAQCRPLLHALTQATQSLDQSMHQVSGSIRVLAPVNLANGALLGAWPGFLARYPAVSLELELSNEVQDIVGRGADLAIRVGPQADSLLVQRRLGRIELVLVASPAYLAQHGSPADPDALSQHALIVAEPIRAWRFRDPASGAERTLMPTASRLRVNDMRLAVTMAEQGFGLLLCPMTECHAAVERGALTRVLEPWRPAGRDVFAVWPQQGFTPARVKALIEHLAAYAAMSPLLGGDHQAVAAGGLGA</sequence>
<evidence type="ECO:0000256" key="2">
    <source>
        <dbReference type="ARBA" id="ARBA00023015"/>
    </source>
</evidence>
<evidence type="ECO:0000256" key="3">
    <source>
        <dbReference type="ARBA" id="ARBA00023125"/>
    </source>
</evidence>
<keyword evidence="4" id="KW-0804">Transcription</keyword>
<dbReference type="PANTHER" id="PTHR30537">
    <property type="entry name" value="HTH-TYPE TRANSCRIPTIONAL REGULATOR"/>
    <property type="match status" value="1"/>
</dbReference>
<evidence type="ECO:0000259" key="5">
    <source>
        <dbReference type="PROSITE" id="PS50931"/>
    </source>
</evidence>
<gene>
    <name evidence="6" type="ORF">JY500_01755</name>
</gene>
<organism evidence="6 7">
    <name type="scientific">Niveibacterium microcysteis</name>
    <dbReference type="NCBI Taxonomy" id="2811415"/>
    <lineage>
        <taxon>Bacteria</taxon>
        <taxon>Pseudomonadati</taxon>
        <taxon>Pseudomonadota</taxon>
        <taxon>Betaproteobacteria</taxon>
        <taxon>Rhodocyclales</taxon>
        <taxon>Rhodocyclaceae</taxon>
        <taxon>Niveibacterium</taxon>
    </lineage>
</organism>
<dbReference type="Gene3D" id="3.40.190.290">
    <property type="match status" value="1"/>
</dbReference>
<evidence type="ECO:0000256" key="1">
    <source>
        <dbReference type="ARBA" id="ARBA00009437"/>
    </source>
</evidence>
<keyword evidence="2" id="KW-0805">Transcription regulation</keyword>
<dbReference type="PANTHER" id="PTHR30537:SF5">
    <property type="entry name" value="HTH-TYPE TRANSCRIPTIONAL ACTIVATOR TTDR-RELATED"/>
    <property type="match status" value="1"/>
</dbReference>
<dbReference type="InterPro" id="IPR036388">
    <property type="entry name" value="WH-like_DNA-bd_sf"/>
</dbReference>
<dbReference type="EMBL" id="CP071060">
    <property type="protein sequence ID" value="QSI79087.1"/>
    <property type="molecule type" value="Genomic_DNA"/>
</dbReference>
<dbReference type="InterPro" id="IPR036390">
    <property type="entry name" value="WH_DNA-bd_sf"/>
</dbReference>
<dbReference type="CDD" id="cd08422">
    <property type="entry name" value="PBP2_CrgA_like"/>
    <property type="match status" value="1"/>
</dbReference>
<dbReference type="SUPFAM" id="SSF46785">
    <property type="entry name" value="Winged helix' DNA-binding domain"/>
    <property type="match status" value="1"/>
</dbReference>
<dbReference type="Pfam" id="PF00126">
    <property type="entry name" value="HTH_1"/>
    <property type="match status" value="1"/>
</dbReference>
<keyword evidence="3" id="KW-0238">DNA-binding</keyword>
<comment type="similarity">
    <text evidence="1">Belongs to the LysR transcriptional regulatory family.</text>
</comment>
<dbReference type="SUPFAM" id="SSF53850">
    <property type="entry name" value="Periplasmic binding protein-like II"/>
    <property type="match status" value="1"/>
</dbReference>
<dbReference type="Gene3D" id="1.10.10.10">
    <property type="entry name" value="Winged helix-like DNA-binding domain superfamily/Winged helix DNA-binding domain"/>
    <property type="match status" value="1"/>
</dbReference>
<feature type="domain" description="HTH lysR-type" evidence="5">
    <location>
        <begin position="1"/>
        <end position="57"/>
    </location>
</feature>
<evidence type="ECO:0000313" key="7">
    <source>
        <dbReference type="Proteomes" id="UP000663570"/>
    </source>
</evidence>
<dbReference type="InterPro" id="IPR058163">
    <property type="entry name" value="LysR-type_TF_proteobact-type"/>
</dbReference>
<evidence type="ECO:0000256" key="4">
    <source>
        <dbReference type="ARBA" id="ARBA00023163"/>
    </source>
</evidence>
<evidence type="ECO:0000313" key="6">
    <source>
        <dbReference type="EMBL" id="QSI79087.1"/>
    </source>
</evidence>
<accession>A0ABX7MBI6</accession>
<reference evidence="6 7" key="1">
    <citation type="submission" date="2021-02" db="EMBL/GenBank/DDBJ databases">
        <title>Niveibacterium changnyeongensis HC41.</title>
        <authorList>
            <person name="Kang M."/>
        </authorList>
    </citation>
    <scope>NUCLEOTIDE SEQUENCE [LARGE SCALE GENOMIC DNA]</scope>
    <source>
        <strain evidence="6 7">HC41</strain>
    </source>
</reference>
<keyword evidence="7" id="KW-1185">Reference proteome</keyword>
<dbReference type="InterPro" id="IPR000847">
    <property type="entry name" value="LysR_HTH_N"/>
</dbReference>
<dbReference type="PROSITE" id="PS50931">
    <property type="entry name" value="HTH_LYSR"/>
    <property type="match status" value="1"/>
</dbReference>
<dbReference type="Pfam" id="PF03466">
    <property type="entry name" value="LysR_substrate"/>
    <property type="match status" value="1"/>
</dbReference>
<name>A0ABX7MBI6_9RHOO</name>